<dbReference type="STRING" id="41047.A0A397GKQ0"/>
<dbReference type="InterPro" id="IPR000719">
    <property type="entry name" value="Prot_kinase_dom"/>
</dbReference>
<comment type="function">
    <text evidence="1">Component of the EKC/KEOPS complex that is required for the formation of a threonylcarbamoyl group on adenosine at position 37 (t(6)A37) in tRNAs that read codons beginning with adenine. The complex is probably involved in the transfer of the threonylcarbamoyl moiety of threonylcarbamoyl-AMP (TC-AMP) to the N6 group of A37. BUD32 has ATPase activity in the context of the EKC/KEOPS complex and likely plays a supporting role to the catalytic subunit KAE1. The EKC/KEOPS complex also promotes both telomere uncapping and telomere elongation. The complex is required for efficient recruitment of transcriptional coactivators.</text>
</comment>
<dbReference type="Proteomes" id="UP000215305">
    <property type="component" value="Unassembled WGS sequence"/>
</dbReference>
<dbReference type="PROSITE" id="PS50011">
    <property type="entry name" value="PROTEIN_KINASE_DOM"/>
    <property type="match status" value="1"/>
</dbReference>
<accession>A0A397GKQ0</accession>
<evidence type="ECO:0000256" key="9">
    <source>
        <dbReference type="ARBA" id="ARBA00033194"/>
    </source>
</evidence>
<name>A0A397GKQ0_ASPTH</name>
<dbReference type="GO" id="GO:0005737">
    <property type="term" value="C:cytoplasm"/>
    <property type="evidence" value="ECO:0007669"/>
    <property type="project" value="TreeGrafter"/>
</dbReference>
<keyword evidence="7" id="KW-0779">Telomere</keyword>
<dbReference type="InterPro" id="IPR008266">
    <property type="entry name" value="Tyr_kinase_AS"/>
</dbReference>
<dbReference type="InterPro" id="IPR011009">
    <property type="entry name" value="Kinase-like_dom_sf"/>
</dbReference>
<reference evidence="13" key="1">
    <citation type="submission" date="2018-08" db="EMBL/GenBank/DDBJ databases">
        <title>Draft genome sequence of azole-resistant Aspergillus thermomutatus (Neosartorya pseudofischeri) strain HMR AF 39, isolated from a human nasal aspirate.</title>
        <authorList>
            <person name="Parent-Michaud M."/>
            <person name="Dufresne P.J."/>
            <person name="Fournier E."/>
            <person name="Martineau C."/>
            <person name="Moreira S."/>
            <person name="Perkins V."/>
            <person name="De Repentigny L."/>
            <person name="Dufresne S.F."/>
        </authorList>
    </citation>
    <scope>NUCLEOTIDE SEQUENCE [LARGE SCALE GENOMIC DNA]</scope>
    <source>
        <strain evidence="13">HMR AF 39</strain>
    </source>
</reference>
<evidence type="ECO:0000313" key="14">
    <source>
        <dbReference type="Proteomes" id="UP000215305"/>
    </source>
</evidence>
<proteinExistence type="predicted"/>
<dbReference type="RefSeq" id="XP_026613036.1">
    <property type="nucleotide sequence ID" value="XM_026759373.1"/>
</dbReference>
<dbReference type="AlphaFoldDB" id="A0A397GKQ0"/>
<dbReference type="EC" id="2.7.11.1" evidence="4"/>
<dbReference type="SUPFAM" id="SSF56112">
    <property type="entry name" value="Protein kinase-like (PK-like)"/>
    <property type="match status" value="1"/>
</dbReference>
<dbReference type="GO" id="GO:0000781">
    <property type="term" value="C:chromosome, telomeric region"/>
    <property type="evidence" value="ECO:0007669"/>
    <property type="project" value="UniProtKB-SubCell"/>
</dbReference>
<comment type="catalytic activity">
    <reaction evidence="11">
        <text>L-seryl-[protein] + ATP = O-phospho-L-seryl-[protein] + ADP + H(+)</text>
        <dbReference type="Rhea" id="RHEA:17989"/>
        <dbReference type="Rhea" id="RHEA-COMP:9863"/>
        <dbReference type="Rhea" id="RHEA-COMP:11604"/>
        <dbReference type="ChEBI" id="CHEBI:15378"/>
        <dbReference type="ChEBI" id="CHEBI:29999"/>
        <dbReference type="ChEBI" id="CHEBI:30616"/>
        <dbReference type="ChEBI" id="CHEBI:83421"/>
        <dbReference type="ChEBI" id="CHEBI:456216"/>
        <dbReference type="EC" id="2.7.11.1"/>
    </reaction>
</comment>
<evidence type="ECO:0000256" key="4">
    <source>
        <dbReference type="ARBA" id="ARBA00012513"/>
    </source>
</evidence>
<gene>
    <name evidence="13" type="ORF">CDV56_105754</name>
</gene>
<evidence type="ECO:0000256" key="11">
    <source>
        <dbReference type="ARBA" id="ARBA00048679"/>
    </source>
</evidence>
<dbReference type="GO" id="GO:0005524">
    <property type="term" value="F:ATP binding"/>
    <property type="evidence" value="ECO:0007669"/>
    <property type="project" value="InterPro"/>
</dbReference>
<evidence type="ECO:0000256" key="7">
    <source>
        <dbReference type="ARBA" id="ARBA00022895"/>
    </source>
</evidence>
<comment type="subcellular location">
    <subcellularLocation>
        <location evidence="2">Chromosome</location>
        <location evidence="2">Telomere</location>
    </subcellularLocation>
</comment>
<protein>
    <recommendedName>
        <fullName evidence="6">EKC/KEOPS complex subunit BUD32</fullName>
        <ecNumber evidence="4">2.7.11.1</ecNumber>
    </recommendedName>
    <alternativeName>
        <fullName evidence="8 9">Atypical Serine/threonine protein kinase BUD32</fullName>
    </alternativeName>
    <alternativeName>
        <fullName evidence="5">EKC/KEOPS complex subunit bud32</fullName>
    </alternativeName>
</protein>
<dbReference type="Gene3D" id="1.10.510.10">
    <property type="entry name" value="Transferase(Phosphotransferase) domain 1"/>
    <property type="match status" value="1"/>
</dbReference>
<feature type="domain" description="Protein kinase" evidence="12">
    <location>
        <begin position="1"/>
        <end position="327"/>
    </location>
</feature>
<dbReference type="GO" id="GO:0005634">
    <property type="term" value="C:nucleus"/>
    <property type="evidence" value="ECO:0007669"/>
    <property type="project" value="TreeGrafter"/>
</dbReference>
<evidence type="ECO:0000256" key="5">
    <source>
        <dbReference type="ARBA" id="ARBA00013948"/>
    </source>
</evidence>
<evidence type="ECO:0000256" key="1">
    <source>
        <dbReference type="ARBA" id="ARBA00003747"/>
    </source>
</evidence>
<keyword evidence="14" id="KW-1185">Reference proteome</keyword>
<dbReference type="PANTHER" id="PTHR44167">
    <property type="entry name" value="OVARIAN-SPECIFIC SERINE/THREONINE-PROTEIN KINASE LOK-RELATED"/>
    <property type="match status" value="1"/>
</dbReference>
<dbReference type="PROSITE" id="PS00109">
    <property type="entry name" value="PROTEIN_KINASE_TYR"/>
    <property type="match status" value="1"/>
</dbReference>
<dbReference type="GO" id="GO:0004674">
    <property type="term" value="F:protein serine/threonine kinase activity"/>
    <property type="evidence" value="ECO:0007669"/>
    <property type="project" value="UniProtKB-EC"/>
</dbReference>
<evidence type="ECO:0000256" key="8">
    <source>
        <dbReference type="ARBA" id="ARBA00030980"/>
    </source>
</evidence>
<dbReference type="EMBL" id="NKHU02000146">
    <property type="protein sequence ID" value="RHZ51561.1"/>
    <property type="molecule type" value="Genomic_DNA"/>
</dbReference>
<comment type="catalytic activity">
    <reaction evidence="10">
        <text>L-threonyl-[protein] + ATP = O-phospho-L-threonyl-[protein] + ADP + H(+)</text>
        <dbReference type="Rhea" id="RHEA:46608"/>
        <dbReference type="Rhea" id="RHEA-COMP:11060"/>
        <dbReference type="Rhea" id="RHEA-COMP:11605"/>
        <dbReference type="ChEBI" id="CHEBI:15378"/>
        <dbReference type="ChEBI" id="CHEBI:30013"/>
        <dbReference type="ChEBI" id="CHEBI:30616"/>
        <dbReference type="ChEBI" id="CHEBI:61977"/>
        <dbReference type="ChEBI" id="CHEBI:456216"/>
        <dbReference type="EC" id="2.7.11.1"/>
    </reaction>
</comment>
<keyword evidence="7" id="KW-0158">Chromosome</keyword>
<evidence type="ECO:0000256" key="2">
    <source>
        <dbReference type="ARBA" id="ARBA00004574"/>
    </source>
</evidence>
<evidence type="ECO:0000259" key="12">
    <source>
        <dbReference type="PROSITE" id="PS50011"/>
    </source>
</evidence>
<dbReference type="SMART" id="SM00220">
    <property type="entry name" value="S_TKc"/>
    <property type="match status" value="1"/>
</dbReference>
<comment type="subunit">
    <text evidence="3">Component of the EKC/KEOPS complex composed of at least BUD32, CGI121, GON7, KAE1 and PCC1; the whole complex dimerizes.</text>
</comment>
<dbReference type="GeneID" id="38127728"/>
<comment type="caution">
    <text evidence="13">The sequence shown here is derived from an EMBL/GenBank/DDBJ whole genome shotgun (WGS) entry which is preliminary data.</text>
</comment>
<dbReference type="OrthoDB" id="1668230at2759"/>
<dbReference type="PANTHER" id="PTHR44167:SF24">
    <property type="entry name" value="SERINE_THREONINE-PROTEIN KINASE CHK2"/>
    <property type="match status" value="1"/>
</dbReference>
<evidence type="ECO:0000256" key="10">
    <source>
        <dbReference type="ARBA" id="ARBA00047899"/>
    </source>
</evidence>
<dbReference type="GO" id="GO:0044773">
    <property type="term" value="P:mitotic DNA damage checkpoint signaling"/>
    <property type="evidence" value="ECO:0007669"/>
    <property type="project" value="TreeGrafter"/>
</dbReference>
<evidence type="ECO:0000313" key="13">
    <source>
        <dbReference type="EMBL" id="RHZ51561.1"/>
    </source>
</evidence>
<evidence type="ECO:0000256" key="6">
    <source>
        <dbReference type="ARBA" id="ARBA00019973"/>
    </source>
</evidence>
<dbReference type="VEuPathDB" id="FungiDB:CDV56_105754"/>
<dbReference type="Pfam" id="PF00069">
    <property type="entry name" value="Pkinase"/>
    <property type="match status" value="1"/>
</dbReference>
<evidence type="ECO:0000256" key="3">
    <source>
        <dbReference type="ARBA" id="ARBA00011534"/>
    </source>
</evidence>
<organism evidence="13 14">
    <name type="scientific">Aspergillus thermomutatus</name>
    <name type="common">Neosartorya pseudofischeri</name>
    <dbReference type="NCBI Taxonomy" id="41047"/>
    <lineage>
        <taxon>Eukaryota</taxon>
        <taxon>Fungi</taxon>
        <taxon>Dikarya</taxon>
        <taxon>Ascomycota</taxon>
        <taxon>Pezizomycotina</taxon>
        <taxon>Eurotiomycetes</taxon>
        <taxon>Eurotiomycetidae</taxon>
        <taxon>Eurotiales</taxon>
        <taxon>Aspergillaceae</taxon>
        <taxon>Aspergillus</taxon>
        <taxon>Aspergillus subgen. Fumigati</taxon>
    </lineage>
</organism>
<sequence>MLTSMWNHGFAFFSVLQYHLYRLILFKVPSLFKVRLPNREKPDDVECCRGPVNGKQPPGTADDTYATSIPECAGDINVEKEDPVLYEPLLGEILGEGSTSRIARVAPGVIIKCPRFSWWHSKTAADKWFKGVSDDPFGLLFAEASDGNLQNYIDQHHASIDMSLRFKWRTQAAEAIQFIHQKGVIHSDLRPENFLLHSVAGNKLDLLLCDFGGSTNGEIDGRHLPDAGFFNPCNQESTKSTDIFSLGSIYYTIMTGHWPYRSPGPFKSLEEMEKYQELVDKLFASKSYPPVDGLAAGPVIQRCWTGEYSDLRALIEDQRWQFEILLR</sequence>